<dbReference type="Proteomes" id="UP000245466">
    <property type="component" value="Unassembled WGS sequence"/>
</dbReference>
<keyword evidence="4 5" id="KW-0472">Membrane</keyword>
<evidence type="ECO:0000256" key="4">
    <source>
        <dbReference type="ARBA" id="ARBA00023136"/>
    </source>
</evidence>
<evidence type="ECO:0000256" key="3">
    <source>
        <dbReference type="ARBA" id="ARBA00022989"/>
    </source>
</evidence>
<dbReference type="EMBL" id="QEKI01000006">
    <property type="protein sequence ID" value="PVY40896.1"/>
    <property type="molecule type" value="Genomic_DNA"/>
</dbReference>
<sequence length="161" mass="17380">MKNTEKHLLMWVKLALLTLWIYAALSKLREVEVFAAQLALQPLPDWLVPYLVWALPVTELAVAGLLIFRRSAQAGLWLSLGLLLLFTGYVALAVQGVWQDLPCACGGVLSQLGWREHLVFNLLFTAVAVYGVVLCKKEKGAGGIGRAASSGAAAYQSGGNN</sequence>
<evidence type="ECO:0000256" key="1">
    <source>
        <dbReference type="ARBA" id="ARBA00004141"/>
    </source>
</evidence>
<evidence type="ECO:0000256" key="5">
    <source>
        <dbReference type="SAM" id="Phobius"/>
    </source>
</evidence>
<keyword evidence="3 5" id="KW-1133">Transmembrane helix</keyword>
<evidence type="ECO:0000256" key="2">
    <source>
        <dbReference type="ARBA" id="ARBA00022692"/>
    </source>
</evidence>
<comment type="subcellular location">
    <subcellularLocation>
        <location evidence="1">Membrane</location>
        <topology evidence="1">Multi-pass membrane protein</topology>
    </subcellularLocation>
</comment>
<protein>
    <submittedName>
        <fullName evidence="7">Methylamine utilization protein MauE</fullName>
    </submittedName>
</protein>
<feature type="domain" description="Methylamine utilisation protein MauE" evidence="6">
    <location>
        <begin position="7"/>
        <end position="133"/>
    </location>
</feature>
<dbReference type="GO" id="GO:0030416">
    <property type="term" value="P:methylamine metabolic process"/>
    <property type="evidence" value="ECO:0007669"/>
    <property type="project" value="InterPro"/>
</dbReference>
<name>A0A2U1AWU1_9BACT</name>
<comment type="caution">
    <text evidence="7">The sequence shown here is derived from an EMBL/GenBank/DDBJ whole genome shotgun (WGS) entry which is preliminary data.</text>
</comment>
<dbReference type="UniPathway" id="UPA00895"/>
<proteinExistence type="predicted"/>
<dbReference type="AlphaFoldDB" id="A0A2U1AWU1"/>
<dbReference type="InterPro" id="IPR009908">
    <property type="entry name" value="Methylamine_util_MauE"/>
</dbReference>
<evidence type="ECO:0000259" key="6">
    <source>
        <dbReference type="Pfam" id="PF07291"/>
    </source>
</evidence>
<organism evidence="7 8">
    <name type="scientific">Pontibacter virosus</name>
    <dbReference type="NCBI Taxonomy" id="1765052"/>
    <lineage>
        <taxon>Bacteria</taxon>
        <taxon>Pseudomonadati</taxon>
        <taxon>Bacteroidota</taxon>
        <taxon>Cytophagia</taxon>
        <taxon>Cytophagales</taxon>
        <taxon>Hymenobacteraceae</taxon>
        <taxon>Pontibacter</taxon>
    </lineage>
</organism>
<feature type="transmembrane region" description="Helical" evidence="5">
    <location>
        <begin position="75"/>
        <end position="98"/>
    </location>
</feature>
<evidence type="ECO:0000313" key="8">
    <source>
        <dbReference type="Proteomes" id="UP000245466"/>
    </source>
</evidence>
<evidence type="ECO:0000313" key="7">
    <source>
        <dbReference type="EMBL" id="PVY40896.1"/>
    </source>
</evidence>
<reference evidence="7 8" key="1">
    <citation type="submission" date="2018-04" db="EMBL/GenBank/DDBJ databases">
        <title>Genomic Encyclopedia of Type Strains, Phase IV (KMG-IV): sequencing the most valuable type-strain genomes for metagenomic binning, comparative biology and taxonomic classification.</title>
        <authorList>
            <person name="Goeker M."/>
        </authorList>
    </citation>
    <scope>NUCLEOTIDE SEQUENCE [LARGE SCALE GENOMIC DNA]</scope>
    <source>
        <strain evidence="7 8">DSM 100231</strain>
    </source>
</reference>
<gene>
    <name evidence="7" type="ORF">C8E01_106238</name>
</gene>
<accession>A0A2U1AWU1</accession>
<feature type="transmembrane region" description="Helical" evidence="5">
    <location>
        <begin position="47"/>
        <end position="68"/>
    </location>
</feature>
<dbReference type="Pfam" id="PF07291">
    <property type="entry name" value="MauE"/>
    <property type="match status" value="1"/>
</dbReference>
<keyword evidence="8" id="KW-1185">Reference proteome</keyword>
<keyword evidence="2 5" id="KW-0812">Transmembrane</keyword>
<feature type="transmembrane region" description="Helical" evidence="5">
    <location>
        <begin position="118"/>
        <end position="135"/>
    </location>
</feature>
<dbReference type="GO" id="GO:0016020">
    <property type="term" value="C:membrane"/>
    <property type="evidence" value="ECO:0007669"/>
    <property type="project" value="UniProtKB-SubCell"/>
</dbReference>